<accession>U5NCT0</accession>
<name>U5NCT0_9MOLU</name>
<reference evidence="2 3" key="1">
    <citation type="journal article" date="2013" name="Genome Announc.">
        <title>Genome Sequence of Mycoplasma parvum (Formerly Eperythrozoon parvum), a Diminutive Hemoplasma of the Pig.</title>
        <authorList>
            <person name="do Nascimento N.C."/>
            <person name="Dos Santos A.P."/>
            <person name="Chu Y."/>
            <person name="Guimaraes A.M."/>
            <person name="Pagliaro A."/>
            <person name="Messick J.B."/>
        </authorList>
    </citation>
    <scope>NUCLEOTIDE SEQUENCE [LARGE SCALE GENOMIC DNA]</scope>
    <source>
        <strain evidence="2 3">Indiana</strain>
    </source>
</reference>
<dbReference type="STRING" id="1403316.PRV_02505"/>
<gene>
    <name evidence="2" type="ORF">PRV_02505</name>
</gene>
<dbReference type="PATRIC" id="fig|1403316.3.peg.469"/>
<evidence type="ECO:0000313" key="2">
    <source>
        <dbReference type="EMBL" id="AGX89237.1"/>
    </source>
</evidence>
<dbReference type="RefSeq" id="WP_022770329.1">
    <property type="nucleotide sequence ID" value="NC_022575.1"/>
</dbReference>
<keyword evidence="3" id="KW-1185">Reference proteome</keyword>
<evidence type="ECO:0000313" key="3">
    <source>
        <dbReference type="Proteomes" id="UP000017119"/>
    </source>
</evidence>
<sequence length="152" mass="17309">MTVGSSIGGGITFWVPSSSEVNAHTIYLYNKRGVSEVLKIGKKEGNDRNNFFNFESLLRVGDKYWEHQSSNYTSGRNTSWRISGDENKSSQHWNSMHHKNKMLHKGDENFSGSIKFYLSGFKCEDLKDEVLKNSSQEVSDYEQVNKAIALNC</sequence>
<dbReference type="KEGG" id="mpv:PRV_02505"/>
<dbReference type="Proteomes" id="UP000017119">
    <property type="component" value="Chromosome"/>
</dbReference>
<evidence type="ECO:0000256" key="1">
    <source>
        <dbReference type="SAM" id="MobiDB-lite"/>
    </source>
</evidence>
<organism evidence="2 3">
    <name type="scientific">Mycoplasma parvum str. Indiana</name>
    <dbReference type="NCBI Taxonomy" id="1403316"/>
    <lineage>
        <taxon>Bacteria</taxon>
        <taxon>Bacillati</taxon>
        <taxon>Mycoplasmatota</taxon>
        <taxon>Mollicutes</taxon>
        <taxon>Mycoplasmataceae</taxon>
        <taxon>Mycoplasma</taxon>
    </lineage>
</organism>
<dbReference type="AlphaFoldDB" id="U5NCT0"/>
<dbReference type="EMBL" id="CP006771">
    <property type="protein sequence ID" value="AGX89237.1"/>
    <property type="molecule type" value="Genomic_DNA"/>
</dbReference>
<proteinExistence type="predicted"/>
<feature type="compositionally biased region" description="Polar residues" evidence="1">
    <location>
        <begin position="71"/>
        <end position="81"/>
    </location>
</feature>
<feature type="region of interest" description="Disordered" evidence="1">
    <location>
        <begin position="71"/>
        <end position="92"/>
    </location>
</feature>
<protein>
    <submittedName>
        <fullName evidence="2">Uncharacterized protein</fullName>
    </submittedName>
</protein>
<dbReference type="HOGENOM" id="CLU_1720331_0_0_14"/>